<feature type="domain" description="Heterokaryon incompatibility" evidence="1">
    <location>
        <begin position="93"/>
        <end position="178"/>
    </location>
</feature>
<dbReference type="PANTHER" id="PTHR24148:SF64">
    <property type="entry name" value="HETEROKARYON INCOMPATIBILITY DOMAIN-CONTAINING PROTEIN"/>
    <property type="match status" value="1"/>
</dbReference>
<organism evidence="2 3">
    <name type="scientific">Xylaria flabelliformis</name>
    <dbReference type="NCBI Taxonomy" id="2512241"/>
    <lineage>
        <taxon>Eukaryota</taxon>
        <taxon>Fungi</taxon>
        <taxon>Dikarya</taxon>
        <taxon>Ascomycota</taxon>
        <taxon>Pezizomycotina</taxon>
        <taxon>Sordariomycetes</taxon>
        <taxon>Xylariomycetidae</taxon>
        <taxon>Xylariales</taxon>
        <taxon>Xylariaceae</taxon>
        <taxon>Xylaria</taxon>
    </lineage>
</organism>
<gene>
    <name evidence="2" type="ORF">FHL15_006065</name>
</gene>
<name>A0A553HYA2_9PEZI</name>
<dbReference type="AlphaFoldDB" id="A0A553HYA2"/>
<sequence length="437" mass="49496">MEDFASHSNINVEYYVKLLHHLYKQSKHLPVAQSQPTVPSNTPNKGQETSTFEYAESLVSFLRKRIRFLRIDVGFGESCHLEVRDLYADDIDEALSYVWGECRASKSIWIDGRTFIVTKSLYELLLFLHYPDRSRTVWVDAVCINQPDLDKKALRVCHMDETYLKASKTIIWLSGQTLLDSPHHVNPENILAPLPTNFGGHTVHQYDLVGVLKSGAPRSDGDRVTFSLGIDFIRAMGTIPDFSNEFSVERLSTFLKDVLIQRNWAELEEYRKNGSDEYEIRISSIESVCKDISVAIVLGEANEPAFTDLEQALLQTVYLDQGSAFLGLFSLGEISSFERIFSLSANAHQRRLKEVSGMQYFVTKKELVGIATAPVTEGDVLAVIHAAPAYFVLREVTSNHGHVTQQHRMVARAVLSKTKEKIKEMFADLETRNFEIV</sequence>
<dbReference type="InterPro" id="IPR052895">
    <property type="entry name" value="HetReg/Transcr_Mod"/>
</dbReference>
<dbReference type="InterPro" id="IPR010730">
    <property type="entry name" value="HET"/>
</dbReference>
<dbReference type="EMBL" id="VFLP01000032">
    <property type="protein sequence ID" value="TRX92927.1"/>
    <property type="molecule type" value="Genomic_DNA"/>
</dbReference>
<comment type="caution">
    <text evidence="2">The sequence shown here is derived from an EMBL/GenBank/DDBJ whole genome shotgun (WGS) entry which is preliminary data.</text>
</comment>
<dbReference type="PANTHER" id="PTHR24148">
    <property type="entry name" value="ANKYRIN REPEAT DOMAIN-CONTAINING PROTEIN 39 HOMOLOG-RELATED"/>
    <property type="match status" value="1"/>
</dbReference>
<dbReference type="Pfam" id="PF06985">
    <property type="entry name" value="HET"/>
    <property type="match status" value="1"/>
</dbReference>
<evidence type="ECO:0000313" key="2">
    <source>
        <dbReference type="EMBL" id="TRX92927.1"/>
    </source>
</evidence>
<reference evidence="3" key="1">
    <citation type="submission" date="2019-06" db="EMBL/GenBank/DDBJ databases">
        <title>Draft genome sequence of the griseofulvin-producing fungus Xylaria cubensis strain G536.</title>
        <authorList>
            <person name="Mead M.E."/>
            <person name="Raja H.A."/>
            <person name="Steenwyk J.L."/>
            <person name="Knowles S.L."/>
            <person name="Oberlies N.H."/>
            <person name="Rokas A."/>
        </authorList>
    </citation>
    <scope>NUCLEOTIDE SEQUENCE [LARGE SCALE GENOMIC DNA]</scope>
    <source>
        <strain evidence="3">G536</strain>
    </source>
</reference>
<dbReference type="OrthoDB" id="2157530at2759"/>
<keyword evidence="3" id="KW-1185">Reference proteome</keyword>
<protein>
    <recommendedName>
        <fullName evidence="1">Heterokaryon incompatibility domain-containing protein</fullName>
    </recommendedName>
</protein>
<accession>A0A553HYA2</accession>
<dbReference type="Proteomes" id="UP000319160">
    <property type="component" value="Unassembled WGS sequence"/>
</dbReference>
<evidence type="ECO:0000259" key="1">
    <source>
        <dbReference type="Pfam" id="PF06985"/>
    </source>
</evidence>
<evidence type="ECO:0000313" key="3">
    <source>
        <dbReference type="Proteomes" id="UP000319160"/>
    </source>
</evidence>
<proteinExistence type="predicted"/>